<dbReference type="CDD" id="cd07034">
    <property type="entry name" value="TPP_PYR_PFOR_IOR-alpha_like"/>
    <property type="match status" value="1"/>
</dbReference>
<dbReference type="Gene3D" id="3.40.50.970">
    <property type="match status" value="1"/>
</dbReference>
<dbReference type="InterPro" id="IPR002880">
    <property type="entry name" value="Pyrv_Fd/Flavodoxin_OxRdtase_N"/>
</dbReference>
<feature type="domain" description="Pyruvate:ferredoxin oxidoreductase core" evidence="3">
    <location>
        <begin position="248"/>
        <end position="341"/>
    </location>
</feature>
<dbReference type="HOGENOM" id="CLU_017038_0_0_7"/>
<dbReference type="NCBIfam" id="NF005507">
    <property type="entry name" value="PRK07119.1"/>
    <property type="match status" value="1"/>
</dbReference>
<proteinExistence type="predicted"/>
<dbReference type="PANTHER" id="PTHR43088:SF1">
    <property type="entry name" value="SUBUNIT OF PYRUVATE:FLAVODOXIN OXIDOREDUCTASE"/>
    <property type="match status" value="1"/>
</dbReference>
<dbReference type="Pfam" id="PF01855">
    <property type="entry name" value="POR_N"/>
    <property type="match status" value="1"/>
</dbReference>
<keyword evidence="5" id="KW-1185">Reference proteome</keyword>
<dbReference type="EMBL" id="CP003221">
    <property type="protein sequence ID" value="EGJ49429.1"/>
    <property type="molecule type" value="Genomic_DNA"/>
</dbReference>
<feature type="domain" description="Pyruvate flavodoxin/ferredoxin oxidoreductase pyrimidine binding" evidence="2">
    <location>
        <begin position="17"/>
        <end position="187"/>
    </location>
</feature>
<keyword evidence="1" id="KW-0560">Oxidoreductase</keyword>
<dbReference type="GO" id="GO:0016491">
    <property type="term" value="F:oxidoreductase activity"/>
    <property type="evidence" value="ECO:0007669"/>
    <property type="project" value="UniProtKB-KW"/>
</dbReference>
<dbReference type="AlphaFoldDB" id="F3YX41"/>
<evidence type="ECO:0000256" key="1">
    <source>
        <dbReference type="ARBA" id="ARBA00023002"/>
    </source>
</evidence>
<name>F3YX41_DESAF</name>
<evidence type="ECO:0000313" key="4">
    <source>
        <dbReference type="EMBL" id="EGJ49429.1"/>
    </source>
</evidence>
<gene>
    <name evidence="4" type="ORF">Desaf_1086</name>
</gene>
<reference evidence="4 5" key="1">
    <citation type="journal article" date="2011" name="J. Bacteriol.">
        <title>Genome sequence of the mercury-methylating and pleomorphic Desulfovibrio africanus Strain Walvis Bay.</title>
        <authorList>
            <person name="Brown S.D."/>
            <person name="Wall J.D."/>
            <person name="Kucken A.M."/>
            <person name="Gilmour C.C."/>
            <person name="Podar M."/>
            <person name="Brandt C.C."/>
            <person name="Teshima H."/>
            <person name="Detter J.C."/>
            <person name="Han C.S."/>
            <person name="Land M.L."/>
            <person name="Lucas S."/>
            <person name="Han J."/>
            <person name="Pennacchio L."/>
            <person name="Nolan M."/>
            <person name="Pitluck S."/>
            <person name="Woyke T."/>
            <person name="Goodwin L."/>
            <person name="Palumbo A.V."/>
            <person name="Elias D.A."/>
        </authorList>
    </citation>
    <scope>NUCLEOTIDE SEQUENCE [LARGE SCALE GENOMIC DNA]</scope>
    <source>
        <strain evidence="4 5">Walvis Bay</strain>
    </source>
</reference>
<dbReference type="Proteomes" id="UP000007844">
    <property type="component" value="Chromosome"/>
</dbReference>
<organism evidence="4 5">
    <name type="scientific">Desulfocurvibacter africanus subsp. africanus str. Walvis Bay</name>
    <dbReference type="NCBI Taxonomy" id="690850"/>
    <lineage>
        <taxon>Bacteria</taxon>
        <taxon>Pseudomonadati</taxon>
        <taxon>Thermodesulfobacteriota</taxon>
        <taxon>Desulfovibrionia</taxon>
        <taxon>Desulfovibrionales</taxon>
        <taxon>Desulfovibrionaceae</taxon>
        <taxon>Desulfocurvibacter</taxon>
    </lineage>
</organism>
<dbReference type="InterPro" id="IPR052368">
    <property type="entry name" value="2-oxoacid_oxidoreductase"/>
</dbReference>
<dbReference type="STRING" id="690850.Desaf_1086"/>
<protein>
    <submittedName>
        <fullName evidence="4">3-methyl-2-oxobutanoate dehydrogenase (Ferredoxin)</fullName>
    </submittedName>
</protein>
<accession>F3YX41</accession>
<dbReference type="PANTHER" id="PTHR43088">
    <property type="entry name" value="SUBUNIT OF PYRUVATE:FLAVODOXIN OXIDOREDUCTASE-RELATED"/>
    <property type="match status" value="1"/>
</dbReference>
<sequence length="358" mass="38296">MSQERIFIKGNEAVARGALAAGCKCYFGYPITPQNEIPEFMSSAIFEVGGQFVQAESEVAAANMLLGAAAAGVRAMTSSSSPGMSLKQEAISYMAGSELPAVIVNMNRGGPGLGDIGPAQGDYYQATRGGGHGDYRTLVLAPATCQEGYDMTILAFDLAYKYRNPVLILGDAILGQMKEPVATWQPEPVAADEAANWCLTGAKGREKRLLKSLYLDEGALAGHNRRLQAKYKSMEAEVRFEEFQTADAELVVVAYGSIGRIAKSAVRSLRKAGHKVGLLRPITLYPFPSAALAALAAEGKRFLTVEHNLGQMVDDVRLAVRRHADSEFFGVMPGNLPVPDDFEGPILKTLAGESLEAC</sequence>
<dbReference type="InterPro" id="IPR009014">
    <property type="entry name" value="Transketo_C/PFOR_II"/>
</dbReference>
<dbReference type="InterPro" id="IPR029061">
    <property type="entry name" value="THDP-binding"/>
</dbReference>
<dbReference type="Gene3D" id="3.40.50.920">
    <property type="match status" value="1"/>
</dbReference>
<evidence type="ECO:0000259" key="2">
    <source>
        <dbReference type="Pfam" id="PF01855"/>
    </source>
</evidence>
<dbReference type="SUPFAM" id="SSF52518">
    <property type="entry name" value="Thiamin diphosphate-binding fold (THDP-binding)"/>
    <property type="match status" value="1"/>
</dbReference>
<dbReference type="KEGG" id="daf:Desaf_1086"/>
<evidence type="ECO:0000259" key="3">
    <source>
        <dbReference type="Pfam" id="PF17147"/>
    </source>
</evidence>
<dbReference type="RefSeq" id="WP_014259239.1">
    <property type="nucleotide sequence ID" value="NC_016629.1"/>
</dbReference>
<dbReference type="InterPro" id="IPR033412">
    <property type="entry name" value="PFOR_II"/>
</dbReference>
<dbReference type="SUPFAM" id="SSF52922">
    <property type="entry name" value="TK C-terminal domain-like"/>
    <property type="match status" value="1"/>
</dbReference>
<dbReference type="Pfam" id="PF17147">
    <property type="entry name" value="PFOR_II"/>
    <property type="match status" value="1"/>
</dbReference>
<evidence type="ECO:0000313" key="5">
    <source>
        <dbReference type="Proteomes" id="UP000007844"/>
    </source>
</evidence>
<dbReference type="eggNOG" id="COG0674">
    <property type="taxonomic scope" value="Bacteria"/>
</dbReference>